<reference evidence="1 2" key="1">
    <citation type="submission" date="2019-01" db="EMBL/GenBank/DDBJ databases">
        <title>A draft genome assembly of the solar-powered sea slug Elysia chlorotica.</title>
        <authorList>
            <person name="Cai H."/>
            <person name="Li Q."/>
            <person name="Fang X."/>
            <person name="Li J."/>
            <person name="Curtis N.E."/>
            <person name="Altenburger A."/>
            <person name="Shibata T."/>
            <person name="Feng M."/>
            <person name="Maeda T."/>
            <person name="Schwartz J.A."/>
            <person name="Shigenobu S."/>
            <person name="Lundholm N."/>
            <person name="Nishiyama T."/>
            <person name="Yang H."/>
            <person name="Hasebe M."/>
            <person name="Li S."/>
            <person name="Pierce S.K."/>
            <person name="Wang J."/>
        </authorList>
    </citation>
    <scope>NUCLEOTIDE SEQUENCE [LARGE SCALE GENOMIC DNA]</scope>
    <source>
        <strain evidence="1">EC2010</strain>
        <tissue evidence="1">Whole organism of an adult</tissue>
    </source>
</reference>
<protein>
    <recommendedName>
        <fullName evidence="3">CCHC-type domain-containing protein</fullName>
    </recommendedName>
</protein>
<dbReference type="OrthoDB" id="6157833at2759"/>
<comment type="caution">
    <text evidence="1">The sequence shown here is derived from an EMBL/GenBank/DDBJ whole genome shotgun (WGS) entry which is preliminary data.</text>
</comment>
<gene>
    <name evidence="1" type="ORF">EGW08_001739</name>
</gene>
<proteinExistence type="predicted"/>
<evidence type="ECO:0000313" key="2">
    <source>
        <dbReference type="Proteomes" id="UP000271974"/>
    </source>
</evidence>
<evidence type="ECO:0000313" key="1">
    <source>
        <dbReference type="EMBL" id="RUS90471.1"/>
    </source>
</evidence>
<sequence>MLVKRVSDTVNIGHLVRREVRPVRVEARILVIGALPFTHTSLSPAPSQETGEAKSVTKLCTGELLVECSSEAQSKRLGKVETFVNIPVTVKAHRSLKYSKGVVRSRELETTNEEEMVAEFIGVTHARRIFVWKGGDQIRTNTFTFDSTSPPTSLKEGYLTLKITGTPYISRPMCPRFGNSQTRCMRTAVCGRCSKGGHAGKDCKADPSCLNCHGTHAADSKECPSGKKKRRFSGTKPGLVVLLHRPGRP</sequence>
<accession>A0A433U9J2</accession>
<dbReference type="Proteomes" id="UP000271974">
    <property type="component" value="Unassembled WGS sequence"/>
</dbReference>
<keyword evidence="2" id="KW-1185">Reference proteome</keyword>
<dbReference type="EMBL" id="RQTK01000031">
    <property type="protein sequence ID" value="RUS90471.1"/>
    <property type="molecule type" value="Genomic_DNA"/>
</dbReference>
<evidence type="ECO:0008006" key="3">
    <source>
        <dbReference type="Google" id="ProtNLM"/>
    </source>
</evidence>
<organism evidence="1 2">
    <name type="scientific">Elysia chlorotica</name>
    <name type="common">Eastern emerald elysia</name>
    <name type="synonym">Sea slug</name>
    <dbReference type="NCBI Taxonomy" id="188477"/>
    <lineage>
        <taxon>Eukaryota</taxon>
        <taxon>Metazoa</taxon>
        <taxon>Spiralia</taxon>
        <taxon>Lophotrochozoa</taxon>
        <taxon>Mollusca</taxon>
        <taxon>Gastropoda</taxon>
        <taxon>Heterobranchia</taxon>
        <taxon>Euthyneura</taxon>
        <taxon>Panpulmonata</taxon>
        <taxon>Sacoglossa</taxon>
        <taxon>Placobranchoidea</taxon>
        <taxon>Plakobranchidae</taxon>
        <taxon>Elysia</taxon>
    </lineage>
</organism>
<dbReference type="AlphaFoldDB" id="A0A433U9J2"/>
<name>A0A433U9J2_ELYCH</name>